<dbReference type="Proteomes" id="UP000275078">
    <property type="component" value="Unassembled WGS sequence"/>
</dbReference>
<dbReference type="AlphaFoldDB" id="A0A3N4HVA1"/>
<reference evidence="1 2" key="1">
    <citation type="journal article" date="2018" name="Nat. Ecol. Evol.">
        <title>Pezizomycetes genomes reveal the molecular basis of ectomycorrhizal truffle lifestyle.</title>
        <authorList>
            <person name="Murat C."/>
            <person name="Payen T."/>
            <person name="Noel B."/>
            <person name="Kuo A."/>
            <person name="Morin E."/>
            <person name="Chen J."/>
            <person name="Kohler A."/>
            <person name="Krizsan K."/>
            <person name="Balestrini R."/>
            <person name="Da Silva C."/>
            <person name="Montanini B."/>
            <person name="Hainaut M."/>
            <person name="Levati E."/>
            <person name="Barry K.W."/>
            <person name="Belfiori B."/>
            <person name="Cichocki N."/>
            <person name="Clum A."/>
            <person name="Dockter R.B."/>
            <person name="Fauchery L."/>
            <person name="Guy J."/>
            <person name="Iotti M."/>
            <person name="Le Tacon F."/>
            <person name="Lindquist E.A."/>
            <person name="Lipzen A."/>
            <person name="Malagnac F."/>
            <person name="Mello A."/>
            <person name="Molinier V."/>
            <person name="Miyauchi S."/>
            <person name="Poulain J."/>
            <person name="Riccioni C."/>
            <person name="Rubini A."/>
            <person name="Sitrit Y."/>
            <person name="Splivallo R."/>
            <person name="Traeger S."/>
            <person name="Wang M."/>
            <person name="Zifcakova L."/>
            <person name="Wipf D."/>
            <person name="Zambonelli A."/>
            <person name="Paolocci F."/>
            <person name="Nowrousian M."/>
            <person name="Ottonello S."/>
            <person name="Baldrian P."/>
            <person name="Spatafora J.W."/>
            <person name="Henrissat B."/>
            <person name="Nagy L.G."/>
            <person name="Aury J.M."/>
            <person name="Wincker P."/>
            <person name="Grigoriev I.V."/>
            <person name="Bonfante P."/>
            <person name="Martin F.M."/>
        </authorList>
    </citation>
    <scope>NUCLEOTIDE SEQUENCE [LARGE SCALE GENOMIC DNA]</scope>
    <source>
        <strain evidence="1 2">RN42</strain>
    </source>
</reference>
<accession>A0A3N4HVA1</accession>
<organism evidence="1 2">
    <name type="scientific">Ascobolus immersus RN42</name>
    <dbReference type="NCBI Taxonomy" id="1160509"/>
    <lineage>
        <taxon>Eukaryota</taxon>
        <taxon>Fungi</taxon>
        <taxon>Dikarya</taxon>
        <taxon>Ascomycota</taxon>
        <taxon>Pezizomycotina</taxon>
        <taxon>Pezizomycetes</taxon>
        <taxon>Pezizales</taxon>
        <taxon>Ascobolaceae</taxon>
        <taxon>Ascobolus</taxon>
    </lineage>
</organism>
<protein>
    <submittedName>
        <fullName evidence="1">Uncharacterized protein</fullName>
    </submittedName>
</protein>
<sequence>MAPKTPKRSTPSTTTLVKEQAQPILTLQVRPFPNSLSHKTFLRVHVHRAILKTLDISPGSLVLLSPAPDPTDELDLESLDLSDDEEAAPKPKKKAVKQWPAQIWTSSDPQLQVKSAQLGEWLRQKVGLGFADKIIMRRYAEDDEGYRSIREVKVVEVEELLEGKGGKTLNGDPPMQEKEKEGWRWFLEHVLGR</sequence>
<evidence type="ECO:0000313" key="2">
    <source>
        <dbReference type="Proteomes" id="UP000275078"/>
    </source>
</evidence>
<proteinExistence type="predicted"/>
<dbReference type="EMBL" id="ML119744">
    <property type="protein sequence ID" value="RPA76458.1"/>
    <property type="molecule type" value="Genomic_DNA"/>
</dbReference>
<gene>
    <name evidence="1" type="ORF">BJ508DRAFT_8844</name>
</gene>
<evidence type="ECO:0000313" key="1">
    <source>
        <dbReference type="EMBL" id="RPA76458.1"/>
    </source>
</evidence>
<keyword evidence="2" id="KW-1185">Reference proteome</keyword>
<name>A0A3N4HVA1_ASCIM</name>